<reference evidence="2 3" key="1">
    <citation type="journal article" date="2006" name="Nature">
        <title>Global trends of whole-genome duplications revealed by the ciliate Paramecium tetraurelia.</title>
        <authorList>
            <consortium name="Genoscope"/>
            <person name="Aury J.-M."/>
            <person name="Jaillon O."/>
            <person name="Duret L."/>
            <person name="Noel B."/>
            <person name="Jubin C."/>
            <person name="Porcel B.M."/>
            <person name="Segurens B."/>
            <person name="Daubin V."/>
            <person name="Anthouard V."/>
            <person name="Aiach N."/>
            <person name="Arnaiz O."/>
            <person name="Billaut A."/>
            <person name="Beisson J."/>
            <person name="Blanc I."/>
            <person name="Bouhouche K."/>
            <person name="Camara F."/>
            <person name="Duharcourt S."/>
            <person name="Guigo R."/>
            <person name="Gogendeau D."/>
            <person name="Katinka M."/>
            <person name="Keller A.-M."/>
            <person name="Kissmehl R."/>
            <person name="Klotz C."/>
            <person name="Koll F."/>
            <person name="Le Moue A."/>
            <person name="Lepere C."/>
            <person name="Malinsky S."/>
            <person name="Nowacki M."/>
            <person name="Nowak J.K."/>
            <person name="Plattner H."/>
            <person name="Poulain J."/>
            <person name="Ruiz F."/>
            <person name="Serrano V."/>
            <person name="Zagulski M."/>
            <person name="Dessen P."/>
            <person name="Betermier M."/>
            <person name="Weissenbach J."/>
            <person name="Scarpelli C."/>
            <person name="Schachter V."/>
            <person name="Sperling L."/>
            <person name="Meyer E."/>
            <person name="Cohen J."/>
            <person name="Wincker P."/>
        </authorList>
    </citation>
    <scope>NUCLEOTIDE SEQUENCE [LARGE SCALE GENOMIC DNA]</scope>
    <source>
        <strain evidence="2 3">Stock d4-2</strain>
    </source>
</reference>
<protein>
    <submittedName>
        <fullName evidence="2">Uncharacterized protein</fullName>
    </submittedName>
</protein>
<evidence type="ECO:0000313" key="2">
    <source>
        <dbReference type="EMBL" id="CAK76751.1"/>
    </source>
</evidence>
<feature type="compositionally biased region" description="Basic and acidic residues" evidence="1">
    <location>
        <begin position="1"/>
        <end position="14"/>
    </location>
</feature>
<feature type="region of interest" description="Disordered" evidence="1">
    <location>
        <begin position="1"/>
        <end position="25"/>
    </location>
</feature>
<dbReference type="GeneID" id="5029933"/>
<keyword evidence="3" id="KW-1185">Reference proteome</keyword>
<organism evidence="2 3">
    <name type="scientific">Paramecium tetraurelia</name>
    <dbReference type="NCBI Taxonomy" id="5888"/>
    <lineage>
        <taxon>Eukaryota</taxon>
        <taxon>Sar</taxon>
        <taxon>Alveolata</taxon>
        <taxon>Ciliophora</taxon>
        <taxon>Intramacronucleata</taxon>
        <taxon>Oligohymenophorea</taxon>
        <taxon>Peniculida</taxon>
        <taxon>Parameciidae</taxon>
        <taxon>Paramecium</taxon>
    </lineage>
</organism>
<dbReference type="HOGENOM" id="CLU_1597636_0_0_1"/>
<dbReference type="KEGG" id="ptm:GSPATT00039166001"/>
<sequence length="167" mass="19146">MSRKRDNSGSRRDCPYQVHQQSTSPQQINYEDSLAAECLIRIFMEKCNMEDAILKMVFIGGSRSRSLVKKAYGLLEGEKGQVQRSDGLLRLRMKEVGINTEVNRKLTKYSIMGATLVTYQRFGQINFGRRKDSQKILNGNFRNNQFIRMSNQNSKGRTSDPQMGQVP</sequence>
<dbReference type="Proteomes" id="UP000000600">
    <property type="component" value="Unassembled WGS sequence"/>
</dbReference>
<feature type="region of interest" description="Disordered" evidence="1">
    <location>
        <begin position="147"/>
        <end position="167"/>
    </location>
</feature>
<evidence type="ECO:0000256" key="1">
    <source>
        <dbReference type="SAM" id="MobiDB-lite"/>
    </source>
</evidence>
<name>A0D134_PARTE</name>
<dbReference type="RefSeq" id="XP_001444148.1">
    <property type="nucleotide sequence ID" value="XM_001444111.1"/>
</dbReference>
<dbReference type="InParanoid" id="A0D134"/>
<proteinExistence type="predicted"/>
<accession>A0D134</accession>
<evidence type="ECO:0000313" key="3">
    <source>
        <dbReference type="Proteomes" id="UP000000600"/>
    </source>
</evidence>
<dbReference type="EMBL" id="CT868246">
    <property type="protein sequence ID" value="CAK76751.1"/>
    <property type="molecule type" value="Genomic_DNA"/>
</dbReference>
<gene>
    <name evidence="2" type="ORF">GSPATT00039166001</name>
</gene>
<dbReference type="OrthoDB" id="320927at2759"/>
<dbReference type="OMA" id="AECLIRI"/>
<dbReference type="AlphaFoldDB" id="A0D134"/>